<organism evidence="4 5">
    <name type="scientific">Centaurea solstitialis</name>
    <name type="common">yellow star-thistle</name>
    <dbReference type="NCBI Taxonomy" id="347529"/>
    <lineage>
        <taxon>Eukaryota</taxon>
        <taxon>Viridiplantae</taxon>
        <taxon>Streptophyta</taxon>
        <taxon>Embryophyta</taxon>
        <taxon>Tracheophyta</taxon>
        <taxon>Spermatophyta</taxon>
        <taxon>Magnoliopsida</taxon>
        <taxon>eudicotyledons</taxon>
        <taxon>Gunneridae</taxon>
        <taxon>Pentapetalae</taxon>
        <taxon>asterids</taxon>
        <taxon>campanulids</taxon>
        <taxon>Asterales</taxon>
        <taxon>Asteraceae</taxon>
        <taxon>Carduoideae</taxon>
        <taxon>Cardueae</taxon>
        <taxon>Centaureinae</taxon>
        <taxon>Centaurea</taxon>
    </lineage>
</organism>
<comment type="caution">
    <text evidence="4">The sequence shown here is derived from an EMBL/GenBank/DDBJ whole genome shotgun (WGS) entry which is preliminary data.</text>
</comment>
<dbReference type="GO" id="GO:0003676">
    <property type="term" value="F:nucleic acid binding"/>
    <property type="evidence" value="ECO:0007669"/>
    <property type="project" value="InterPro"/>
</dbReference>
<dbReference type="Pfam" id="PF00098">
    <property type="entry name" value="zf-CCHC"/>
    <property type="match status" value="1"/>
</dbReference>
<protein>
    <recommendedName>
        <fullName evidence="3">CCHC-type domain-containing protein</fullName>
    </recommendedName>
</protein>
<feature type="region of interest" description="Disordered" evidence="2">
    <location>
        <begin position="1"/>
        <end position="46"/>
    </location>
</feature>
<feature type="domain" description="CCHC-type" evidence="3">
    <location>
        <begin position="52"/>
        <end position="68"/>
    </location>
</feature>
<dbReference type="SMART" id="SM00343">
    <property type="entry name" value="ZnF_C2HC"/>
    <property type="match status" value="1"/>
</dbReference>
<keyword evidence="5" id="KW-1185">Reference proteome</keyword>
<accession>A0AA38TN97</accession>
<name>A0AA38TN97_9ASTR</name>
<dbReference type="PROSITE" id="PS50158">
    <property type="entry name" value="ZF_CCHC"/>
    <property type="match status" value="1"/>
</dbReference>
<feature type="compositionally biased region" description="Low complexity" evidence="2">
    <location>
        <begin position="15"/>
        <end position="24"/>
    </location>
</feature>
<keyword evidence="1" id="KW-0863">Zinc-finger</keyword>
<evidence type="ECO:0000256" key="1">
    <source>
        <dbReference type="PROSITE-ProRule" id="PRU00047"/>
    </source>
</evidence>
<evidence type="ECO:0000256" key="2">
    <source>
        <dbReference type="SAM" id="MobiDB-lite"/>
    </source>
</evidence>
<keyword evidence="1" id="KW-0479">Metal-binding</keyword>
<dbReference type="Proteomes" id="UP001172457">
    <property type="component" value="Chromosome 3"/>
</dbReference>
<dbReference type="AlphaFoldDB" id="A0AA38TN97"/>
<reference evidence="4" key="1">
    <citation type="submission" date="2023-03" db="EMBL/GenBank/DDBJ databases">
        <title>Chromosome-scale reference genome and RAD-based genetic map of yellow starthistle (Centaurea solstitialis) reveal putative structural variation and QTLs associated with invader traits.</title>
        <authorList>
            <person name="Reatini B."/>
            <person name="Cang F.A."/>
            <person name="Jiang Q."/>
            <person name="Mckibben M.T.W."/>
            <person name="Barker M.S."/>
            <person name="Rieseberg L.H."/>
            <person name="Dlugosch K.M."/>
        </authorList>
    </citation>
    <scope>NUCLEOTIDE SEQUENCE</scope>
    <source>
        <strain evidence="4">CAN-66</strain>
        <tissue evidence="4">Leaf</tissue>
    </source>
</reference>
<dbReference type="PANTHER" id="PTHR47592:SF30">
    <property type="entry name" value="CCHC-TYPE DOMAIN-CONTAINING PROTEIN"/>
    <property type="match status" value="1"/>
</dbReference>
<evidence type="ECO:0000313" key="4">
    <source>
        <dbReference type="EMBL" id="KAJ9557206.1"/>
    </source>
</evidence>
<evidence type="ECO:0000259" key="3">
    <source>
        <dbReference type="PROSITE" id="PS50158"/>
    </source>
</evidence>
<dbReference type="GO" id="GO:0008270">
    <property type="term" value="F:zinc ion binding"/>
    <property type="evidence" value="ECO:0007669"/>
    <property type="project" value="UniProtKB-KW"/>
</dbReference>
<proteinExistence type="predicted"/>
<keyword evidence="1" id="KW-0862">Zinc</keyword>
<dbReference type="SUPFAM" id="SSF57756">
    <property type="entry name" value="Retrovirus zinc finger-like domains"/>
    <property type="match status" value="1"/>
</dbReference>
<sequence>MNVNSVQAGGKNKGKLNSGGPSKKWNLGPQKKAFKRQGQSSFQKKDFKRNGKCHVCGETGHYARECKQRKSGPSGGPSAATNAVGDIGALVANLTMEEINMMNVTPQAHLVSTANGGRADIAGSGTILLHFTSGRSLTLNSVLHVPTITKNLLSYSKLDSHGFAIRGSDGTIVFTKNDHYIGKASLSRGMYALSLQGSNPGSKRKAGGHVGENGSNLVILDAVYDSDSSSDSVFVCGSDDDLSDQKANQTLGQSVNQRSDAPVRGQSSVRAIFMGQISSRSSVRAPLSLLTACMTSR</sequence>
<evidence type="ECO:0000313" key="5">
    <source>
        <dbReference type="Proteomes" id="UP001172457"/>
    </source>
</evidence>
<dbReference type="PANTHER" id="PTHR47592">
    <property type="entry name" value="PBF68 PROTEIN"/>
    <property type="match status" value="1"/>
</dbReference>
<dbReference type="InterPro" id="IPR001878">
    <property type="entry name" value="Znf_CCHC"/>
</dbReference>
<dbReference type="Gene3D" id="4.10.60.10">
    <property type="entry name" value="Zinc finger, CCHC-type"/>
    <property type="match status" value="1"/>
</dbReference>
<dbReference type="InterPro" id="IPR036875">
    <property type="entry name" value="Znf_CCHC_sf"/>
</dbReference>
<dbReference type="EMBL" id="JARYMX010000003">
    <property type="protein sequence ID" value="KAJ9557206.1"/>
    <property type="molecule type" value="Genomic_DNA"/>
</dbReference>
<dbReference type="Pfam" id="PF22936">
    <property type="entry name" value="Pol_BBD"/>
    <property type="match status" value="1"/>
</dbReference>
<gene>
    <name evidence="4" type="ORF">OSB04_011820</name>
</gene>
<dbReference type="InterPro" id="IPR054722">
    <property type="entry name" value="PolX-like_BBD"/>
</dbReference>